<name>A0A1I7Y1Q2_9BILA</name>
<dbReference type="WBParaSite" id="L893_g11842.t1">
    <property type="protein sequence ID" value="L893_g11842.t1"/>
    <property type="gene ID" value="L893_g11842"/>
</dbReference>
<organism evidence="4 5">
    <name type="scientific">Steinernema glaseri</name>
    <dbReference type="NCBI Taxonomy" id="37863"/>
    <lineage>
        <taxon>Eukaryota</taxon>
        <taxon>Metazoa</taxon>
        <taxon>Ecdysozoa</taxon>
        <taxon>Nematoda</taxon>
        <taxon>Chromadorea</taxon>
        <taxon>Rhabditida</taxon>
        <taxon>Tylenchina</taxon>
        <taxon>Panagrolaimomorpha</taxon>
        <taxon>Strongyloidoidea</taxon>
        <taxon>Steinernematidae</taxon>
        <taxon>Steinernema</taxon>
    </lineage>
</organism>
<feature type="domain" description="Arginyl tRNA synthetase N-terminal" evidence="3">
    <location>
        <begin position="133"/>
        <end position="177"/>
    </location>
</feature>
<dbReference type="GO" id="GO:0005737">
    <property type="term" value="C:cytoplasm"/>
    <property type="evidence" value="ECO:0007669"/>
    <property type="project" value="InterPro"/>
</dbReference>
<protein>
    <submittedName>
        <fullName evidence="5">Arg_tRNA_synt_N domain-containing protein</fullName>
    </submittedName>
</protein>
<evidence type="ECO:0000256" key="2">
    <source>
        <dbReference type="SAM" id="MobiDB-lite"/>
    </source>
</evidence>
<sequence length="181" mass="19778">MVSTPNGPLKSATEELGEASAEYSAALTEVEKLERLQKAMSAGELTPELLEECPELSAKLTEIEKTKYRIEILKKSIATQTAANAKNPKQKTAPTKKYGGPSEKKPKAEAKPAKVKRNYVHVEDYGDSIFGTLKVVFTEAISKAFPEEKDLPVILAEAKDPKFGNYQLNSAMAISKVTCFP</sequence>
<feature type="coiled-coil region" evidence="1">
    <location>
        <begin position="9"/>
        <end position="36"/>
    </location>
</feature>
<dbReference type="GO" id="GO:0006420">
    <property type="term" value="P:arginyl-tRNA aminoacylation"/>
    <property type="evidence" value="ECO:0007669"/>
    <property type="project" value="InterPro"/>
</dbReference>
<accession>A0A1I7Y1Q2</accession>
<keyword evidence="1" id="KW-0175">Coiled coil</keyword>
<dbReference type="InterPro" id="IPR005148">
    <property type="entry name" value="Arg-tRNA-synth_N"/>
</dbReference>
<dbReference type="Proteomes" id="UP000095287">
    <property type="component" value="Unplaced"/>
</dbReference>
<evidence type="ECO:0000313" key="5">
    <source>
        <dbReference type="WBParaSite" id="L893_g11842.t1"/>
    </source>
</evidence>
<dbReference type="GO" id="GO:0005524">
    <property type="term" value="F:ATP binding"/>
    <property type="evidence" value="ECO:0007669"/>
    <property type="project" value="InterPro"/>
</dbReference>
<dbReference type="AlphaFoldDB" id="A0A1I7Y1Q2"/>
<reference evidence="5" key="1">
    <citation type="submission" date="2016-11" db="UniProtKB">
        <authorList>
            <consortium name="WormBaseParasite"/>
        </authorList>
    </citation>
    <scope>IDENTIFICATION</scope>
</reference>
<dbReference type="Pfam" id="PF03485">
    <property type="entry name" value="Arg_tRNA_synt_N"/>
    <property type="match status" value="1"/>
</dbReference>
<dbReference type="GO" id="GO:0004814">
    <property type="term" value="F:arginine-tRNA ligase activity"/>
    <property type="evidence" value="ECO:0007669"/>
    <property type="project" value="InterPro"/>
</dbReference>
<evidence type="ECO:0000259" key="3">
    <source>
        <dbReference type="Pfam" id="PF03485"/>
    </source>
</evidence>
<feature type="region of interest" description="Disordered" evidence="2">
    <location>
        <begin position="81"/>
        <end position="113"/>
    </location>
</feature>
<keyword evidence="4" id="KW-1185">Reference proteome</keyword>
<evidence type="ECO:0000313" key="4">
    <source>
        <dbReference type="Proteomes" id="UP000095287"/>
    </source>
</evidence>
<feature type="compositionally biased region" description="Basic and acidic residues" evidence="2">
    <location>
        <begin position="102"/>
        <end position="112"/>
    </location>
</feature>
<proteinExistence type="predicted"/>
<evidence type="ECO:0000256" key="1">
    <source>
        <dbReference type="SAM" id="Coils"/>
    </source>
</evidence>